<evidence type="ECO:0000256" key="4">
    <source>
        <dbReference type="ARBA" id="ARBA00022452"/>
    </source>
</evidence>
<dbReference type="PANTHER" id="PTHR34501:SF9">
    <property type="entry name" value="MAJOR OUTER MEMBRANE PROTEIN P.IA"/>
    <property type="match status" value="1"/>
</dbReference>
<proteinExistence type="predicted"/>
<evidence type="ECO:0000256" key="9">
    <source>
        <dbReference type="ARBA" id="ARBA00023136"/>
    </source>
</evidence>
<organism evidence="13 14">
    <name type="scientific">Caballeronia cordobensis</name>
    <name type="common">Burkholderia cordobensis</name>
    <dbReference type="NCBI Taxonomy" id="1353886"/>
    <lineage>
        <taxon>Bacteria</taxon>
        <taxon>Pseudomonadati</taxon>
        <taxon>Pseudomonadota</taxon>
        <taxon>Betaproteobacteria</taxon>
        <taxon>Burkholderiales</taxon>
        <taxon>Burkholderiaceae</taxon>
        <taxon>Caballeronia</taxon>
    </lineage>
</organism>
<dbReference type="InterPro" id="IPR002299">
    <property type="entry name" value="Porin_Neis"/>
</dbReference>
<keyword evidence="10" id="KW-0998">Cell outer membrane</keyword>
<dbReference type="Gene3D" id="2.40.160.10">
    <property type="entry name" value="Porin"/>
    <property type="match status" value="1"/>
</dbReference>
<evidence type="ECO:0000259" key="12">
    <source>
        <dbReference type="Pfam" id="PF13609"/>
    </source>
</evidence>
<keyword evidence="6 11" id="KW-0732">Signal</keyword>
<evidence type="ECO:0000256" key="7">
    <source>
        <dbReference type="ARBA" id="ARBA00023065"/>
    </source>
</evidence>
<keyword evidence="14" id="KW-1185">Reference proteome</keyword>
<dbReference type="PRINTS" id="PR00184">
    <property type="entry name" value="NEISSPPORIN"/>
</dbReference>
<evidence type="ECO:0000256" key="8">
    <source>
        <dbReference type="ARBA" id="ARBA00023114"/>
    </source>
</evidence>
<dbReference type="PANTHER" id="PTHR34501">
    <property type="entry name" value="PROTEIN YDDL-RELATED"/>
    <property type="match status" value="1"/>
</dbReference>
<keyword evidence="4" id="KW-1134">Transmembrane beta strand</keyword>
<evidence type="ECO:0000256" key="3">
    <source>
        <dbReference type="ARBA" id="ARBA00022448"/>
    </source>
</evidence>
<comment type="subunit">
    <text evidence="2">Homotrimer.</text>
</comment>
<evidence type="ECO:0000256" key="10">
    <source>
        <dbReference type="ARBA" id="ARBA00023237"/>
    </source>
</evidence>
<evidence type="ECO:0000256" key="11">
    <source>
        <dbReference type="SAM" id="SignalP"/>
    </source>
</evidence>
<evidence type="ECO:0000313" key="13">
    <source>
        <dbReference type="EMBL" id="SAL51889.1"/>
    </source>
</evidence>
<keyword evidence="8" id="KW-0626">Porin</keyword>
<dbReference type="InterPro" id="IPR023614">
    <property type="entry name" value="Porin_dom_sf"/>
</dbReference>
<feature type="domain" description="Porin" evidence="12">
    <location>
        <begin position="9"/>
        <end position="313"/>
    </location>
</feature>
<dbReference type="AlphaFoldDB" id="A0A158I6L5"/>
<dbReference type="PRINTS" id="PR00182">
    <property type="entry name" value="ECOLNEIPORIN"/>
</dbReference>
<dbReference type="GO" id="GO:0046930">
    <property type="term" value="C:pore complex"/>
    <property type="evidence" value="ECO:0007669"/>
    <property type="project" value="UniProtKB-KW"/>
</dbReference>
<keyword evidence="5" id="KW-0812">Transmembrane</keyword>
<dbReference type="EMBL" id="FCNY02000010">
    <property type="protein sequence ID" value="SAL51889.1"/>
    <property type="molecule type" value="Genomic_DNA"/>
</dbReference>
<sequence>METKHLFCAALIACASQAHAQSVTLYGLLDNSIEVANTGGGTTARMDPGMYLGSRFGMLGKEDIGGGYSINFVLEQGILTTTGAASIPNSAFGRQAWVGLASPYGEFRFGRQNSPVYIPVSGALDAFNGLTIGSGLISFLAIVPRVSNAISYQSPEIAGTKAQLMISLRDASNSSQNGIASYHIGIQYAKGPVGAVVGYQRVEDPVGVVWPGSSAGTVLKALYAGASYNFGNITFYLGYNNNRQSDTPLNRDVFTASVRYMFDPATFFSFGAAHLHDKSNLDSNADQVGVMLNYFLSKRTNVYAAASWIENHNRATFAMNGATTAGIPVAYPGAPARGVQLGMVHTF</sequence>
<dbReference type="InterPro" id="IPR050298">
    <property type="entry name" value="Gram-neg_bact_OMP"/>
</dbReference>
<keyword evidence="7" id="KW-0406">Ion transport</keyword>
<feature type="signal peptide" evidence="11">
    <location>
        <begin position="1"/>
        <end position="20"/>
    </location>
</feature>
<protein>
    <submittedName>
        <fullName evidence="13">Gram-negative porin domain protein</fullName>
    </submittedName>
</protein>
<dbReference type="GO" id="GO:0034220">
    <property type="term" value="P:monoatomic ion transmembrane transport"/>
    <property type="evidence" value="ECO:0007669"/>
    <property type="project" value="InterPro"/>
</dbReference>
<evidence type="ECO:0000256" key="6">
    <source>
        <dbReference type="ARBA" id="ARBA00022729"/>
    </source>
</evidence>
<reference evidence="14" key="1">
    <citation type="submission" date="2016-01" db="EMBL/GenBank/DDBJ databases">
        <authorList>
            <person name="Peeters C."/>
        </authorList>
    </citation>
    <scope>NUCLEOTIDE SEQUENCE [LARGE SCALE GENOMIC DNA]</scope>
</reference>
<dbReference type="Pfam" id="PF13609">
    <property type="entry name" value="Porin_4"/>
    <property type="match status" value="1"/>
</dbReference>
<name>A0A158I6L5_CABCO</name>
<evidence type="ECO:0000256" key="2">
    <source>
        <dbReference type="ARBA" id="ARBA00011233"/>
    </source>
</evidence>
<keyword evidence="3" id="KW-0813">Transport</keyword>
<dbReference type="InterPro" id="IPR033900">
    <property type="entry name" value="Gram_neg_porin_domain"/>
</dbReference>
<evidence type="ECO:0000313" key="14">
    <source>
        <dbReference type="Proteomes" id="UP000054740"/>
    </source>
</evidence>
<accession>A0A158I6L5</accession>
<dbReference type="SUPFAM" id="SSF56935">
    <property type="entry name" value="Porins"/>
    <property type="match status" value="1"/>
</dbReference>
<evidence type="ECO:0000256" key="5">
    <source>
        <dbReference type="ARBA" id="ARBA00022692"/>
    </source>
</evidence>
<dbReference type="RefSeq" id="WP_053572507.1">
    <property type="nucleotide sequence ID" value="NZ_FCNY02000010.1"/>
</dbReference>
<feature type="chain" id="PRO_5011111871" evidence="11">
    <location>
        <begin position="21"/>
        <end position="347"/>
    </location>
</feature>
<keyword evidence="9" id="KW-0472">Membrane</keyword>
<dbReference type="GO" id="GO:0015288">
    <property type="term" value="F:porin activity"/>
    <property type="evidence" value="ECO:0007669"/>
    <property type="project" value="UniProtKB-KW"/>
</dbReference>
<dbReference type="InterPro" id="IPR001702">
    <property type="entry name" value="Porin_Gram-ve"/>
</dbReference>
<dbReference type="CDD" id="cd00342">
    <property type="entry name" value="gram_neg_porins"/>
    <property type="match status" value="1"/>
</dbReference>
<comment type="subcellular location">
    <subcellularLocation>
        <location evidence="1">Cell outer membrane</location>
        <topology evidence="1">Multi-pass membrane protein</topology>
    </subcellularLocation>
</comment>
<dbReference type="GO" id="GO:0009279">
    <property type="term" value="C:cell outer membrane"/>
    <property type="evidence" value="ECO:0007669"/>
    <property type="project" value="UniProtKB-SubCell"/>
</dbReference>
<gene>
    <name evidence="13" type="ORF">AWB70_04261</name>
</gene>
<dbReference type="Proteomes" id="UP000054740">
    <property type="component" value="Unassembled WGS sequence"/>
</dbReference>
<evidence type="ECO:0000256" key="1">
    <source>
        <dbReference type="ARBA" id="ARBA00004571"/>
    </source>
</evidence>